<evidence type="ECO:0000256" key="7">
    <source>
        <dbReference type="SAM" id="Phobius"/>
    </source>
</evidence>
<organism evidence="9">
    <name type="scientific">freshwater metagenome</name>
    <dbReference type="NCBI Taxonomy" id="449393"/>
    <lineage>
        <taxon>unclassified sequences</taxon>
        <taxon>metagenomes</taxon>
        <taxon>ecological metagenomes</taxon>
    </lineage>
</organism>
<feature type="transmembrane region" description="Helical" evidence="7">
    <location>
        <begin position="138"/>
        <end position="156"/>
    </location>
</feature>
<dbReference type="InterPro" id="IPR000515">
    <property type="entry name" value="MetI-like"/>
</dbReference>
<keyword evidence="5 7" id="KW-1133">Transmembrane helix</keyword>
<dbReference type="SUPFAM" id="SSF161098">
    <property type="entry name" value="MetI-like"/>
    <property type="match status" value="1"/>
</dbReference>
<keyword evidence="4 7" id="KW-0812">Transmembrane</keyword>
<proteinExistence type="predicted"/>
<evidence type="ECO:0000256" key="3">
    <source>
        <dbReference type="ARBA" id="ARBA00022475"/>
    </source>
</evidence>
<gene>
    <name evidence="9" type="ORF">UFOPK3278_01440</name>
</gene>
<name>A0A6J7C0X0_9ZZZZ</name>
<dbReference type="InterPro" id="IPR050366">
    <property type="entry name" value="BP-dependent_transpt_permease"/>
</dbReference>
<keyword evidence="2" id="KW-0813">Transport</keyword>
<comment type="subcellular location">
    <subcellularLocation>
        <location evidence="1">Cell membrane</location>
        <topology evidence="1">Multi-pass membrane protein</topology>
    </subcellularLocation>
</comment>
<dbReference type="InterPro" id="IPR025966">
    <property type="entry name" value="OppC_N"/>
</dbReference>
<evidence type="ECO:0000256" key="6">
    <source>
        <dbReference type="ARBA" id="ARBA00023136"/>
    </source>
</evidence>
<dbReference type="PANTHER" id="PTHR43386">
    <property type="entry name" value="OLIGOPEPTIDE TRANSPORT SYSTEM PERMEASE PROTEIN APPC"/>
    <property type="match status" value="1"/>
</dbReference>
<accession>A0A6J7C0X0</accession>
<sequence>MSTVVAAKPVRRQSESPWQQARRRFFAGRQGPVGLAILVFVVGFAIIGSLLFKYDFYELPQPDQFVYLGRGPSFAHPFGETARTQRDVLTLVANGARGSLIIGFVSAIGSLSIGTIMGLLSGYFGGKIDSFIMRVTDVFLAIPSLFVIIFASRMLIELGGSGLISVILVFIVFGWMGTARLVRGQVIAIRNFEYVEAARALGVRPLRIAMRHVLPNAIGPVVVSAPFAVGGAIIGEAFISYLGYGVSPIDPTWGNMLSDSQPFLLQGNWWWIFFPALFIIATSLSVNMIGDALRDSLEPEGRKG</sequence>
<evidence type="ECO:0000256" key="4">
    <source>
        <dbReference type="ARBA" id="ARBA00022692"/>
    </source>
</evidence>
<reference evidence="9" key="1">
    <citation type="submission" date="2020-05" db="EMBL/GenBank/DDBJ databases">
        <authorList>
            <person name="Chiriac C."/>
            <person name="Salcher M."/>
            <person name="Ghai R."/>
            <person name="Kavagutti S V."/>
        </authorList>
    </citation>
    <scope>NUCLEOTIDE SEQUENCE</scope>
</reference>
<evidence type="ECO:0000256" key="2">
    <source>
        <dbReference type="ARBA" id="ARBA00022448"/>
    </source>
</evidence>
<dbReference type="PANTHER" id="PTHR43386:SF1">
    <property type="entry name" value="D,D-DIPEPTIDE TRANSPORT SYSTEM PERMEASE PROTEIN DDPC-RELATED"/>
    <property type="match status" value="1"/>
</dbReference>
<dbReference type="GO" id="GO:0055085">
    <property type="term" value="P:transmembrane transport"/>
    <property type="evidence" value="ECO:0007669"/>
    <property type="project" value="InterPro"/>
</dbReference>
<keyword evidence="6 7" id="KW-0472">Membrane</keyword>
<dbReference type="AlphaFoldDB" id="A0A6J7C0X0"/>
<feature type="transmembrane region" description="Helical" evidence="7">
    <location>
        <begin position="269"/>
        <end position="289"/>
    </location>
</feature>
<feature type="transmembrane region" description="Helical" evidence="7">
    <location>
        <begin position="32"/>
        <end position="52"/>
    </location>
</feature>
<feature type="transmembrane region" description="Helical" evidence="7">
    <location>
        <begin position="162"/>
        <end position="182"/>
    </location>
</feature>
<dbReference type="EMBL" id="CAFBIX010000103">
    <property type="protein sequence ID" value="CAB4851270.1"/>
    <property type="molecule type" value="Genomic_DNA"/>
</dbReference>
<dbReference type="CDD" id="cd06261">
    <property type="entry name" value="TM_PBP2"/>
    <property type="match status" value="1"/>
</dbReference>
<evidence type="ECO:0000256" key="1">
    <source>
        <dbReference type="ARBA" id="ARBA00004651"/>
    </source>
</evidence>
<feature type="domain" description="ABC transmembrane type-1" evidence="8">
    <location>
        <begin position="96"/>
        <end position="290"/>
    </location>
</feature>
<protein>
    <submittedName>
        <fullName evidence="9">Unannotated protein</fullName>
    </submittedName>
</protein>
<keyword evidence="3" id="KW-1003">Cell membrane</keyword>
<dbReference type="PROSITE" id="PS50928">
    <property type="entry name" value="ABC_TM1"/>
    <property type="match status" value="1"/>
</dbReference>
<dbReference type="GO" id="GO:0005886">
    <property type="term" value="C:plasma membrane"/>
    <property type="evidence" value="ECO:0007669"/>
    <property type="project" value="UniProtKB-SubCell"/>
</dbReference>
<feature type="transmembrane region" description="Helical" evidence="7">
    <location>
        <begin position="217"/>
        <end position="244"/>
    </location>
</feature>
<dbReference type="Gene3D" id="1.10.3720.10">
    <property type="entry name" value="MetI-like"/>
    <property type="match status" value="1"/>
</dbReference>
<evidence type="ECO:0000313" key="9">
    <source>
        <dbReference type="EMBL" id="CAB4851270.1"/>
    </source>
</evidence>
<feature type="transmembrane region" description="Helical" evidence="7">
    <location>
        <begin position="100"/>
        <end position="126"/>
    </location>
</feature>
<evidence type="ECO:0000256" key="5">
    <source>
        <dbReference type="ARBA" id="ARBA00022989"/>
    </source>
</evidence>
<dbReference type="Pfam" id="PF12911">
    <property type="entry name" value="OppC_N"/>
    <property type="match status" value="1"/>
</dbReference>
<evidence type="ECO:0000259" key="8">
    <source>
        <dbReference type="PROSITE" id="PS50928"/>
    </source>
</evidence>
<dbReference type="Pfam" id="PF00528">
    <property type="entry name" value="BPD_transp_1"/>
    <property type="match status" value="1"/>
</dbReference>
<dbReference type="InterPro" id="IPR035906">
    <property type="entry name" value="MetI-like_sf"/>
</dbReference>